<dbReference type="Pfam" id="PF04480">
    <property type="entry name" value="DUF559"/>
    <property type="match status" value="1"/>
</dbReference>
<dbReference type="EMBL" id="BAABAH010000014">
    <property type="protein sequence ID" value="GAA3829447.1"/>
    <property type="molecule type" value="Genomic_DNA"/>
</dbReference>
<protein>
    <submittedName>
        <fullName evidence="2">DUF559 domain-containing protein</fullName>
    </submittedName>
</protein>
<accession>A0ABP7IY87</accession>
<proteinExistence type="predicted"/>
<evidence type="ECO:0000313" key="2">
    <source>
        <dbReference type="EMBL" id="GAA3829447.1"/>
    </source>
</evidence>
<organism evidence="2 3">
    <name type="scientific">Nocardioides panacisoli</name>
    <dbReference type="NCBI Taxonomy" id="627624"/>
    <lineage>
        <taxon>Bacteria</taxon>
        <taxon>Bacillati</taxon>
        <taxon>Actinomycetota</taxon>
        <taxon>Actinomycetes</taxon>
        <taxon>Propionibacteriales</taxon>
        <taxon>Nocardioidaceae</taxon>
        <taxon>Nocardioides</taxon>
    </lineage>
</organism>
<reference evidence="3" key="1">
    <citation type="journal article" date="2019" name="Int. J. Syst. Evol. Microbiol.">
        <title>The Global Catalogue of Microorganisms (GCM) 10K type strain sequencing project: providing services to taxonomists for standard genome sequencing and annotation.</title>
        <authorList>
            <consortium name="The Broad Institute Genomics Platform"/>
            <consortium name="The Broad Institute Genome Sequencing Center for Infectious Disease"/>
            <person name="Wu L."/>
            <person name="Ma J."/>
        </authorList>
    </citation>
    <scope>NUCLEOTIDE SEQUENCE [LARGE SCALE GENOMIC DNA]</scope>
    <source>
        <strain evidence="3">JCM 16953</strain>
    </source>
</reference>
<feature type="domain" description="DUF559" evidence="1">
    <location>
        <begin position="227"/>
        <end position="277"/>
    </location>
</feature>
<dbReference type="InterPro" id="IPR007569">
    <property type="entry name" value="DUF559"/>
</dbReference>
<dbReference type="Proteomes" id="UP001501821">
    <property type="component" value="Unassembled WGS sequence"/>
</dbReference>
<comment type="caution">
    <text evidence="2">The sequence shown here is derived from an EMBL/GenBank/DDBJ whole genome shotgun (WGS) entry which is preliminary data.</text>
</comment>
<keyword evidence="3" id="KW-1185">Reference proteome</keyword>
<dbReference type="SUPFAM" id="SSF52980">
    <property type="entry name" value="Restriction endonuclease-like"/>
    <property type="match status" value="1"/>
</dbReference>
<dbReference type="InterPro" id="IPR011335">
    <property type="entry name" value="Restrct_endonuc-II-like"/>
</dbReference>
<evidence type="ECO:0000313" key="3">
    <source>
        <dbReference type="Proteomes" id="UP001501821"/>
    </source>
</evidence>
<name>A0ABP7IY87_9ACTN</name>
<sequence>MDASPRLPDTPFCLVDLPQLGLSRHALDQLIRQGRVRRVTTNAYVDARLPWTVELRARAMIRVLRPHEVLCDRTAAWIWGVDAYSWSDLDQPPIETAARIGRNSCKRQAVSGHTRDLADRDVTVVGGVPVTTPLRTALDLGCILERRDALAALDALRRLHGIELGELSAAATRFRGRRGVVQLRELVPLSDPRAESQRESWTRLAIVDAGLPSPEPQVWIEVDGVPVYRLDLAYRRRRVAVEYDGWDAHERNEQQRRHDEERRAWLRAHGWVVIVVRKGDFTGEALARWLGEVREALRSPYSNRRRLERGDRLRDA</sequence>
<gene>
    <name evidence="2" type="ORF">GCM10022242_33500</name>
</gene>
<dbReference type="Gene3D" id="3.40.960.10">
    <property type="entry name" value="VSR Endonuclease"/>
    <property type="match status" value="1"/>
</dbReference>
<evidence type="ECO:0000259" key="1">
    <source>
        <dbReference type="Pfam" id="PF04480"/>
    </source>
</evidence>